<comment type="caution">
    <text evidence="1">The sequence shown here is derived from an EMBL/GenBank/DDBJ whole genome shotgun (WGS) entry which is preliminary data.</text>
</comment>
<reference evidence="1" key="1">
    <citation type="submission" date="2019-08" db="EMBL/GenBank/DDBJ databases">
        <authorList>
            <person name="Kucharzyk K."/>
            <person name="Murdoch R.W."/>
            <person name="Higgins S."/>
            <person name="Loffler F."/>
        </authorList>
    </citation>
    <scope>NUCLEOTIDE SEQUENCE</scope>
</reference>
<name>A0A645CDJ9_9ZZZZ</name>
<dbReference type="AlphaFoldDB" id="A0A645CDJ9"/>
<protein>
    <submittedName>
        <fullName evidence="1">Uncharacterized protein</fullName>
    </submittedName>
</protein>
<accession>A0A645CDJ9</accession>
<organism evidence="1">
    <name type="scientific">bioreactor metagenome</name>
    <dbReference type="NCBI Taxonomy" id="1076179"/>
    <lineage>
        <taxon>unclassified sequences</taxon>
        <taxon>metagenomes</taxon>
        <taxon>ecological metagenomes</taxon>
    </lineage>
</organism>
<proteinExistence type="predicted"/>
<dbReference type="EMBL" id="VSSQ01026336">
    <property type="protein sequence ID" value="MPM75000.1"/>
    <property type="molecule type" value="Genomic_DNA"/>
</dbReference>
<evidence type="ECO:0000313" key="1">
    <source>
        <dbReference type="EMBL" id="MPM75000.1"/>
    </source>
</evidence>
<gene>
    <name evidence="1" type="ORF">SDC9_121991</name>
</gene>
<sequence length="238" mass="27204">MGIVDSHDTRADRLPRFERDHGRMIFAGGGCSVFVERFPGLRHRVNALHAQHRAAEDALRGRIRREDGAIRRLKHHAERHRLKQKPIFLFIGAELLLHLLLRGNILQNAVCPLKITVLIVLDAPLERNINRRSVLMQHPKFAVDLAALLKDRKPLPKRLPLFRQQKIPEPMPNDLIIGVSKQVEPLLIDLQKIPGAIEGLVAKRRLVKQGLQPLFRGGQLHLNGFKFLLAQQKNPQKR</sequence>